<dbReference type="Proteomes" id="UP000269591">
    <property type="component" value="Unassembled WGS sequence"/>
</dbReference>
<dbReference type="RefSeq" id="WP_123209259.1">
    <property type="nucleotide sequence ID" value="NZ_JBHTHO010000012.1"/>
</dbReference>
<keyword evidence="4" id="KW-1185">Reference proteome</keyword>
<feature type="transmembrane region" description="Helical" evidence="1">
    <location>
        <begin position="75"/>
        <end position="94"/>
    </location>
</feature>
<protein>
    <recommendedName>
        <fullName evidence="5">DUF2975 domain-containing protein</fullName>
    </recommendedName>
</protein>
<reference evidence="2" key="3">
    <citation type="journal article" date="2021" name="PeerJ">
        <title>Extensive microbial diversity within the chicken gut microbiome revealed by metagenomics and culture.</title>
        <authorList>
            <person name="Gilroy R."/>
            <person name="Ravi A."/>
            <person name="Getino M."/>
            <person name="Pursley I."/>
            <person name="Horton D.L."/>
            <person name="Alikhan N.F."/>
            <person name="Baker D."/>
            <person name="Gharbi K."/>
            <person name="Hall N."/>
            <person name="Watson M."/>
            <person name="Adriaenssens E.M."/>
            <person name="Foster-Nyarko E."/>
            <person name="Jarju S."/>
            <person name="Secka A."/>
            <person name="Antonio M."/>
            <person name="Oren A."/>
            <person name="Chaudhuri R.R."/>
            <person name="La Ragione R."/>
            <person name="Hildebrand F."/>
            <person name="Pallen M.J."/>
        </authorList>
    </citation>
    <scope>NUCLEOTIDE SEQUENCE</scope>
    <source>
        <strain evidence="2">ChiGjej6B6-11269</strain>
    </source>
</reference>
<proteinExistence type="predicted"/>
<evidence type="ECO:0000256" key="1">
    <source>
        <dbReference type="SAM" id="Phobius"/>
    </source>
</evidence>
<feature type="transmembrane region" description="Helical" evidence="1">
    <location>
        <begin position="34"/>
        <end position="55"/>
    </location>
</feature>
<dbReference type="AlphaFoldDB" id="A0A3N0AW36"/>
<feature type="transmembrane region" description="Helical" evidence="1">
    <location>
        <begin position="115"/>
        <end position="136"/>
    </location>
</feature>
<evidence type="ECO:0000313" key="2">
    <source>
        <dbReference type="EMBL" id="HJF65078.1"/>
    </source>
</evidence>
<reference evidence="3" key="2">
    <citation type="journal article" date="2019" name="Microbiol. Resour. Announc.">
        <title>Draft Genome Sequences of Type Strains of Gordonibacter faecihominis, Paraeggerthella hongkongensis, Parvibacter caecicola,Slackia equolifaciens, Slackia faecicanis, and Slackia isoflavoniconvertens.</title>
        <authorList>
            <person name="Danylec N."/>
            <person name="Stoll D.A."/>
            <person name="Dotsch A."/>
            <person name="Huch M."/>
        </authorList>
    </citation>
    <scope>NUCLEOTIDE SEQUENCE</scope>
    <source>
        <strain evidence="3">DSM 24851</strain>
    </source>
</reference>
<name>A0A3N0AW36_9ACTN</name>
<evidence type="ECO:0000313" key="4">
    <source>
        <dbReference type="Proteomes" id="UP000269591"/>
    </source>
</evidence>
<keyword evidence="1" id="KW-0812">Transmembrane</keyword>
<dbReference type="Proteomes" id="UP000786989">
    <property type="component" value="Unassembled WGS sequence"/>
</dbReference>
<keyword evidence="1" id="KW-0472">Membrane</keyword>
<accession>A0A3N0AW36</accession>
<reference evidence="4" key="1">
    <citation type="submission" date="2018-05" db="EMBL/GenBank/DDBJ databases">
        <title>Genome Sequencing of selected type strains of the family Eggerthellaceae.</title>
        <authorList>
            <person name="Danylec N."/>
            <person name="Stoll D.A."/>
            <person name="Doetsch A."/>
            <person name="Huch M."/>
        </authorList>
    </citation>
    <scope>NUCLEOTIDE SEQUENCE [LARGE SCALE GENOMIC DNA]</scope>
    <source>
        <strain evidence="4">DSM 24851</strain>
    </source>
</reference>
<evidence type="ECO:0000313" key="3">
    <source>
        <dbReference type="EMBL" id="RNL38820.1"/>
    </source>
</evidence>
<keyword evidence="1" id="KW-1133">Transmembrane helix</keyword>
<sequence length="196" mass="21715">MAAIENNASFVSAIREFLFPRHDERVEAELGRSYRVAFCVLVGILVVHIVLNMFLVMWEMQFTEPGDPMPVSGGVVSWVEYLALMAALILITVIQIRKGVYITGRWCTPDGNFPIAYACAIAAFSGSLVGVTAMLTRVYVEVHYVGWEHVTWAGDVAIMAIDAIMIFGAVMLALYASFRAAQKREAKLLEALDFDD</sequence>
<dbReference type="EMBL" id="DYWI01000047">
    <property type="protein sequence ID" value="HJF65078.1"/>
    <property type="molecule type" value="Genomic_DNA"/>
</dbReference>
<reference evidence="2" key="4">
    <citation type="submission" date="2021-09" db="EMBL/GenBank/DDBJ databases">
        <authorList>
            <person name="Gilroy R."/>
        </authorList>
    </citation>
    <scope>NUCLEOTIDE SEQUENCE</scope>
    <source>
        <strain evidence="2">ChiGjej6B6-11269</strain>
    </source>
</reference>
<dbReference type="EMBL" id="QIBX01000015">
    <property type="protein sequence ID" value="RNL38820.1"/>
    <property type="molecule type" value="Genomic_DNA"/>
</dbReference>
<comment type="caution">
    <text evidence="3">The sequence shown here is derived from an EMBL/GenBank/DDBJ whole genome shotgun (WGS) entry which is preliminary data.</text>
</comment>
<organism evidence="3 4">
    <name type="scientific">Slackia equolifaciens</name>
    <dbReference type="NCBI Taxonomy" id="498718"/>
    <lineage>
        <taxon>Bacteria</taxon>
        <taxon>Bacillati</taxon>
        <taxon>Actinomycetota</taxon>
        <taxon>Coriobacteriia</taxon>
        <taxon>Eggerthellales</taxon>
        <taxon>Eggerthellaceae</taxon>
        <taxon>Slackia</taxon>
    </lineage>
</organism>
<feature type="transmembrane region" description="Helical" evidence="1">
    <location>
        <begin position="156"/>
        <end position="178"/>
    </location>
</feature>
<gene>
    <name evidence="3" type="ORF">DMP06_08235</name>
    <name evidence="2" type="ORF">K8U77_03035</name>
</gene>
<evidence type="ECO:0008006" key="5">
    <source>
        <dbReference type="Google" id="ProtNLM"/>
    </source>
</evidence>